<dbReference type="PANTHER" id="PTHR13222:SF1">
    <property type="entry name" value="RB1-INDUCIBLE COILED-COIL PROTEIN 1"/>
    <property type="match status" value="1"/>
</dbReference>
<dbReference type="PANTHER" id="PTHR13222">
    <property type="entry name" value="RB1-INDUCIBLE COILED-COIL"/>
    <property type="match status" value="1"/>
</dbReference>
<dbReference type="InterPro" id="IPR019460">
    <property type="entry name" value="Atg11_C"/>
</dbReference>
<dbReference type="GO" id="GO:0034045">
    <property type="term" value="C:phagophore assembly site membrane"/>
    <property type="evidence" value="ECO:0007669"/>
    <property type="project" value="UniProtKB-SubCell"/>
</dbReference>
<keyword evidence="5 7" id="KW-0072">Autophagy</keyword>
<feature type="region of interest" description="Disordered" evidence="8">
    <location>
        <begin position="473"/>
        <end position="492"/>
    </location>
</feature>
<comment type="similarity">
    <text evidence="1 7">Belongs to the ATG11 family.</text>
</comment>
<feature type="domain" description="Autophagy-related protein 11 C-terminal" evidence="10">
    <location>
        <begin position="787"/>
        <end position="923"/>
    </location>
</feature>
<accession>A0A1A0HGH5</accession>
<evidence type="ECO:0000259" key="10">
    <source>
        <dbReference type="Pfam" id="PF10377"/>
    </source>
</evidence>
<name>A0A1A0HGH5_9ASCO</name>
<evidence type="ECO:0000256" key="8">
    <source>
        <dbReference type="SAM" id="MobiDB-lite"/>
    </source>
</evidence>
<proteinExistence type="inferred from homology"/>
<dbReference type="Pfam" id="PF04108">
    <property type="entry name" value="ATG17_like"/>
    <property type="match status" value="1"/>
</dbReference>
<protein>
    <recommendedName>
        <fullName evidence="2 7">Autophagy-related protein 11</fullName>
    </recommendedName>
</protein>
<dbReference type="AlphaFoldDB" id="A0A1A0HGH5"/>
<keyword evidence="6" id="KW-0175">Coiled coil</keyword>
<gene>
    <name evidence="11" type="ORF">METBIDRAFT_37604</name>
</gene>
<dbReference type="RefSeq" id="XP_018713587.1">
    <property type="nucleotide sequence ID" value="XM_018856896.1"/>
</dbReference>
<dbReference type="InterPro" id="IPR045326">
    <property type="entry name" value="ATG17-like_dom"/>
</dbReference>
<comment type="function">
    <text evidence="7">Involved in cytoplasm to vacuole transport (Cvt), pexophagy, mitophagy and nucleophagy. Recruits mitochondria for their selective degradation via autophagy (mitophagy) during starvation. Works as scaffold proteins that recruit ATG proteins to the pre-autophagosome (PAS), the site of vesicle/autophagosome formation. Required for the Cvt vesicles completion.</text>
</comment>
<evidence type="ECO:0000256" key="3">
    <source>
        <dbReference type="ARBA" id="ARBA00022448"/>
    </source>
</evidence>
<evidence type="ECO:0000259" key="9">
    <source>
        <dbReference type="Pfam" id="PF04108"/>
    </source>
</evidence>
<dbReference type="GO" id="GO:0061709">
    <property type="term" value="P:reticulophagy"/>
    <property type="evidence" value="ECO:0007669"/>
    <property type="project" value="TreeGrafter"/>
</dbReference>
<dbReference type="InterPro" id="IPR040040">
    <property type="entry name" value="ATG11"/>
</dbReference>
<evidence type="ECO:0000256" key="2">
    <source>
        <dbReference type="ARBA" id="ARBA00013804"/>
    </source>
</evidence>
<organism evidence="11 12">
    <name type="scientific">Metschnikowia bicuspidata var. bicuspidata NRRL YB-4993</name>
    <dbReference type="NCBI Taxonomy" id="869754"/>
    <lineage>
        <taxon>Eukaryota</taxon>
        <taxon>Fungi</taxon>
        <taxon>Dikarya</taxon>
        <taxon>Ascomycota</taxon>
        <taxon>Saccharomycotina</taxon>
        <taxon>Pichiomycetes</taxon>
        <taxon>Metschnikowiaceae</taxon>
        <taxon>Metschnikowia</taxon>
    </lineage>
</organism>
<comment type="caution">
    <text evidence="11">The sequence shown here is derived from an EMBL/GenBank/DDBJ whole genome shotgun (WGS) entry which is preliminary data.</text>
</comment>
<dbReference type="GO" id="GO:0034727">
    <property type="term" value="P:piecemeal microautophagy of the nucleus"/>
    <property type="evidence" value="ECO:0007669"/>
    <property type="project" value="TreeGrafter"/>
</dbReference>
<keyword evidence="7" id="KW-0926">Vacuole</keyword>
<dbReference type="GO" id="GO:0060090">
    <property type="term" value="F:molecular adaptor activity"/>
    <property type="evidence" value="ECO:0007669"/>
    <property type="project" value="TreeGrafter"/>
</dbReference>
<comment type="subunit">
    <text evidence="7">Homodimer.</text>
</comment>
<dbReference type="GO" id="GO:0034517">
    <property type="term" value="P:ribophagy"/>
    <property type="evidence" value="ECO:0007669"/>
    <property type="project" value="TreeGrafter"/>
</dbReference>
<dbReference type="OrthoDB" id="447953at2759"/>
<dbReference type="Proteomes" id="UP000092555">
    <property type="component" value="Unassembled WGS sequence"/>
</dbReference>
<dbReference type="EMBL" id="LXTC01000001">
    <property type="protein sequence ID" value="OBA23106.1"/>
    <property type="molecule type" value="Genomic_DNA"/>
</dbReference>
<dbReference type="GO" id="GO:0019901">
    <property type="term" value="F:protein kinase binding"/>
    <property type="evidence" value="ECO:0007669"/>
    <property type="project" value="TreeGrafter"/>
</dbReference>
<dbReference type="GO" id="GO:0015031">
    <property type="term" value="P:protein transport"/>
    <property type="evidence" value="ECO:0007669"/>
    <property type="project" value="UniProtKB-KW"/>
</dbReference>
<dbReference type="STRING" id="869754.A0A1A0HGH5"/>
<dbReference type="GO" id="GO:1990316">
    <property type="term" value="C:Atg1/ULK1 kinase complex"/>
    <property type="evidence" value="ECO:0007669"/>
    <property type="project" value="TreeGrafter"/>
</dbReference>
<comment type="subcellular location">
    <subcellularLocation>
        <location evidence="7">Preautophagosomal structure membrane</location>
        <topology evidence="7">Peripheral membrane protein</topology>
    </subcellularLocation>
    <subcellularLocation>
        <location evidence="7">Vacuole membrane</location>
        <topology evidence="7">Peripheral membrane protein</topology>
    </subcellularLocation>
    <text evidence="7">During pexophagy, accumulates in the vacuolar membrane region, where the peroxisomes contact the vacuole.</text>
</comment>
<evidence type="ECO:0000256" key="5">
    <source>
        <dbReference type="ARBA" id="ARBA00023006"/>
    </source>
</evidence>
<keyword evidence="3 7" id="KW-0813">Transport</keyword>
<dbReference type="GO" id="GO:0000045">
    <property type="term" value="P:autophagosome assembly"/>
    <property type="evidence" value="ECO:0007669"/>
    <property type="project" value="UniProtKB-UniRule"/>
</dbReference>
<evidence type="ECO:0000256" key="4">
    <source>
        <dbReference type="ARBA" id="ARBA00022927"/>
    </source>
</evidence>
<evidence type="ECO:0000313" key="12">
    <source>
        <dbReference type="Proteomes" id="UP000092555"/>
    </source>
</evidence>
<sequence>MNEEKLRVDKFIETHRRESMTTFENFDAERQSLNLQVESLLQKHNTKHTAITQQLYEKAVSLYKFLQSFDAFLARLVLACPEVFENVATQQMKCVEVKLAVKNMLSSACQTEIQPGARNVFAKIREHESLLSTCVDLPLLFGVVLIEKRRQFEWHDFYSKGIIANVSEQLAVIIEDEKIYQKLWIKEFGSLIKLFNLNTDMHVRVPAIDVTLVNSGLFLSENSVLHWLGDSRVERADVLNYIESVRHHRFVNNDRFAALLEKNFRGLVMCTEKLKAVTKAVVSLRSHAMLRSDVSLQLQLRVQENGLGVEEDEDLKLIKGLKSRVKKLEDLLHQQQFKNLTGWPVVKSNDGQPSETKASLLLSKPRTDLAVHNPINLLPKTVPLRKPSQELVSELSNRKYMDASTTIDKHLDNIRLRRENSELRAAASELASQNGSLKSDLEACRQTCEDLKLEHEEVRLGLEEQVALTRAAADEEKSRHKEETASLQKAHDTAVEELKTRLASLEKTLELKHSQNSSLESEIADNEALRDEISTLTAKLSDLLVMNAELLSNMQAKESEVSTERSETEKRTKDLEYKLEEKTEDFEHLMEMTQGKLRSMEELLTATNRCIRSLLGGVGGLLASHVKYFHDLCVILESMGLLLVREVNGETKLPEFRIRRVKGLRSKKDTDGSRPHLERTQSTAVQEITKGFEWITGFAEQQMQTIEPGAGAEDVLASAEEITHDPDALEAETQQLLQLCETYVMSKGGAASKVSEFLGTVAFEENVQLQAHEDGREFSTDRFFPNGIIKRFNDVEGFAKRLTKETKAKSSELAKATKQANGKVSVKNFQAGDLVLFLPTRIEHAHDNREAEPAVTPWAAFNIDAPHYFLELGDRADSISSEEWIVSRIASITDHVVTEANARDAAANPFALSVGITWHMIQTE</sequence>
<dbReference type="GO" id="GO:0000422">
    <property type="term" value="P:autophagy of mitochondrion"/>
    <property type="evidence" value="ECO:0007669"/>
    <property type="project" value="TreeGrafter"/>
</dbReference>
<evidence type="ECO:0000256" key="7">
    <source>
        <dbReference type="RuleBase" id="RU367075"/>
    </source>
</evidence>
<keyword evidence="7" id="KW-0472">Membrane</keyword>
<evidence type="ECO:0000256" key="6">
    <source>
        <dbReference type="ARBA" id="ARBA00023054"/>
    </source>
</evidence>
<dbReference type="GO" id="GO:1903599">
    <property type="term" value="P:positive regulation of autophagy of mitochondrion"/>
    <property type="evidence" value="ECO:0007669"/>
    <property type="project" value="UniProtKB-UniRule"/>
</dbReference>
<keyword evidence="4 7" id="KW-0653">Protein transport</keyword>
<reference evidence="11 12" key="1">
    <citation type="submission" date="2016-05" db="EMBL/GenBank/DDBJ databases">
        <title>Comparative genomics of biotechnologically important yeasts.</title>
        <authorList>
            <consortium name="DOE Joint Genome Institute"/>
            <person name="Riley R."/>
            <person name="Haridas S."/>
            <person name="Wolfe K.H."/>
            <person name="Lopes M.R."/>
            <person name="Hittinger C.T."/>
            <person name="Goker M."/>
            <person name="Salamov A."/>
            <person name="Wisecaver J."/>
            <person name="Long T.M."/>
            <person name="Aerts A.L."/>
            <person name="Barry K."/>
            <person name="Choi C."/>
            <person name="Clum A."/>
            <person name="Coughlan A.Y."/>
            <person name="Deshpande S."/>
            <person name="Douglass A.P."/>
            <person name="Hanson S.J."/>
            <person name="Klenk H.-P."/>
            <person name="LaButti K."/>
            <person name="Lapidus A."/>
            <person name="Lindquist E."/>
            <person name="Lipzen A."/>
            <person name="Meier-kolthoff J.P."/>
            <person name="Ohm R.A."/>
            <person name="Otillar R.P."/>
            <person name="Pangilinan J."/>
            <person name="Peng Y."/>
            <person name="Rokas A."/>
            <person name="Rosa C.A."/>
            <person name="Scheuner C."/>
            <person name="Sibirny A.A."/>
            <person name="Slot J.C."/>
            <person name="Stielow J.B."/>
            <person name="Sun H."/>
            <person name="Kurtzman C.P."/>
            <person name="Blackwell M."/>
            <person name="Grigoriev I.V."/>
            <person name="Jeffries T.W."/>
        </authorList>
    </citation>
    <scope>NUCLEOTIDE SEQUENCE [LARGE SCALE GENOMIC DNA]</scope>
    <source>
        <strain evidence="11 12">NRRL YB-4993</strain>
    </source>
</reference>
<evidence type="ECO:0000313" key="11">
    <source>
        <dbReference type="EMBL" id="OBA23106.1"/>
    </source>
</evidence>
<evidence type="ECO:0000256" key="1">
    <source>
        <dbReference type="ARBA" id="ARBA00009729"/>
    </source>
</evidence>
<dbReference type="GeneID" id="30029872"/>
<dbReference type="Pfam" id="PF10377">
    <property type="entry name" value="ATG11"/>
    <property type="match status" value="1"/>
</dbReference>
<dbReference type="GO" id="GO:0005774">
    <property type="term" value="C:vacuolar membrane"/>
    <property type="evidence" value="ECO:0007669"/>
    <property type="project" value="UniProtKB-SubCell"/>
</dbReference>
<keyword evidence="12" id="KW-1185">Reference proteome</keyword>
<feature type="domain" description="Autophagy protein ATG17-like" evidence="9">
    <location>
        <begin position="40"/>
        <end position="191"/>
    </location>
</feature>